<dbReference type="AlphaFoldDB" id="A0A5N6QDZ2"/>
<evidence type="ECO:0008006" key="5">
    <source>
        <dbReference type="Google" id="ProtNLM"/>
    </source>
</evidence>
<evidence type="ECO:0000256" key="2">
    <source>
        <dbReference type="ARBA" id="ARBA00022679"/>
    </source>
</evidence>
<dbReference type="Gene3D" id="3.40.50.2000">
    <property type="entry name" value="Glycogen Phosphorylase B"/>
    <property type="match status" value="2"/>
</dbReference>
<dbReference type="Pfam" id="PF00201">
    <property type="entry name" value="UDPGT"/>
    <property type="match status" value="1"/>
</dbReference>
<dbReference type="OrthoDB" id="5835829at2759"/>
<sequence length="470" mass="52392">MERRKGRRLVVFPLPLQGHISPMLQLAGILHSKGFSITIIHTNFNSPNPSHYPNFTFHSIPDGLSESEIEASASDIVLLLKLLNAKCVEPFSDCLVKLLSDASEDPISCLISDAIFYFTRAVADTLKLPRIVLRTGGVSSFLAFAAFPLLRERGYLPIQDSQLEKPVEELPPLKVKDLPVINTDDPNAFYEVVAGLVNETKASSGVIWNSYEDLEHSALVTLRQEFPIPIFPIGPFHKYSSPSSSSSLLTQDQSSISWLDKQAPKSVIYASFGSIAGLNEAEFLEIAWGLANSKQPFLWVVRPGLVLRGSEWLEPLPSGFLETLNGRGHIIKWAPQQDVLAHPAVGAFWTHNGWNSTLESICEEVPMICMPCFSDQKVNSKYVSDVWKVGLQLESGVKREEIERTIRRLMVEKEGEDIRDRISELKEKANLCLQQGGTSRKSLDSLVTHISKLESFTFKSHSQPSRTRPV</sequence>
<dbReference type="EMBL" id="CM017321">
    <property type="protein sequence ID" value="KAE7996691.1"/>
    <property type="molecule type" value="Genomic_DNA"/>
</dbReference>
<dbReference type="CDD" id="cd03784">
    <property type="entry name" value="GT1_Gtf-like"/>
    <property type="match status" value="1"/>
</dbReference>
<reference evidence="3 4" key="1">
    <citation type="submission" date="2019-06" db="EMBL/GenBank/DDBJ databases">
        <title>A chromosomal-level reference genome of Carpinus fangiana (Coryloideae, Betulaceae).</title>
        <authorList>
            <person name="Yang X."/>
            <person name="Wang Z."/>
            <person name="Zhang L."/>
            <person name="Hao G."/>
            <person name="Liu J."/>
            <person name="Yang Y."/>
        </authorList>
    </citation>
    <scope>NUCLEOTIDE SEQUENCE [LARGE SCALE GENOMIC DNA]</scope>
    <source>
        <strain evidence="3">Cfa_2016G</strain>
        <tissue evidence="3">Leaf</tissue>
    </source>
</reference>
<comment type="similarity">
    <text evidence="1">Belongs to the UDP-glycosyltransferase family.</text>
</comment>
<name>A0A5N6QDZ2_9ROSI</name>
<evidence type="ECO:0000313" key="3">
    <source>
        <dbReference type="EMBL" id="KAE7996691.1"/>
    </source>
</evidence>
<dbReference type="FunFam" id="3.40.50.2000:FF:000060">
    <property type="entry name" value="Glycosyltransferase"/>
    <property type="match status" value="1"/>
</dbReference>
<keyword evidence="4" id="KW-1185">Reference proteome</keyword>
<keyword evidence="2" id="KW-0808">Transferase</keyword>
<evidence type="ECO:0000313" key="4">
    <source>
        <dbReference type="Proteomes" id="UP000327013"/>
    </source>
</evidence>
<evidence type="ECO:0000256" key="1">
    <source>
        <dbReference type="ARBA" id="ARBA00009995"/>
    </source>
</evidence>
<dbReference type="PANTHER" id="PTHR11926">
    <property type="entry name" value="GLUCOSYL/GLUCURONOSYL TRANSFERASES"/>
    <property type="match status" value="1"/>
</dbReference>
<proteinExistence type="inferred from homology"/>
<dbReference type="InterPro" id="IPR002213">
    <property type="entry name" value="UDP_glucos_trans"/>
</dbReference>
<dbReference type="GO" id="GO:0080044">
    <property type="term" value="F:quercetin 7-O-glucosyltransferase activity"/>
    <property type="evidence" value="ECO:0007669"/>
    <property type="project" value="TreeGrafter"/>
</dbReference>
<dbReference type="GO" id="GO:0080043">
    <property type="term" value="F:quercetin 3-O-glucosyltransferase activity"/>
    <property type="evidence" value="ECO:0007669"/>
    <property type="project" value="TreeGrafter"/>
</dbReference>
<accession>A0A5N6QDZ2</accession>
<gene>
    <name evidence="3" type="ORF">FH972_001392</name>
</gene>
<organism evidence="3 4">
    <name type="scientific">Carpinus fangiana</name>
    <dbReference type="NCBI Taxonomy" id="176857"/>
    <lineage>
        <taxon>Eukaryota</taxon>
        <taxon>Viridiplantae</taxon>
        <taxon>Streptophyta</taxon>
        <taxon>Embryophyta</taxon>
        <taxon>Tracheophyta</taxon>
        <taxon>Spermatophyta</taxon>
        <taxon>Magnoliopsida</taxon>
        <taxon>eudicotyledons</taxon>
        <taxon>Gunneridae</taxon>
        <taxon>Pentapetalae</taxon>
        <taxon>rosids</taxon>
        <taxon>fabids</taxon>
        <taxon>Fagales</taxon>
        <taxon>Betulaceae</taxon>
        <taxon>Carpinus</taxon>
    </lineage>
</organism>
<dbReference type="PANTHER" id="PTHR11926:SF1374">
    <property type="entry name" value="UDP-GLYCOSYLTRANSFERASE 76F1-RELATED"/>
    <property type="match status" value="1"/>
</dbReference>
<dbReference type="SUPFAM" id="SSF53756">
    <property type="entry name" value="UDP-Glycosyltransferase/glycogen phosphorylase"/>
    <property type="match status" value="1"/>
</dbReference>
<dbReference type="FunFam" id="3.40.50.2000:FF:000120">
    <property type="entry name" value="UDP-glycosyltransferase 76C1"/>
    <property type="match status" value="1"/>
</dbReference>
<dbReference type="Proteomes" id="UP000327013">
    <property type="component" value="Chromosome 1"/>
</dbReference>
<protein>
    <recommendedName>
        <fullName evidence="5">Glycosyltransferase</fullName>
    </recommendedName>
</protein>